<dbReference type="AlphaFoldDB" id="A0A7V3RDV5"/>
<reference evidence="9" key="1">
    <citation type="journal article" date="2020" name="mSystems">
        <title>Genome- and Community-Level Interaction Insights into Carbon Utilization and Element Cycling Functions of Hydrothermarchaeota in Hydrothermal Sediment.</title>
        <authorList>
            <person name="Zhou Z."/>
            <person name="Liu Y."/>
            <person name="Xu W."/>
            <person name="Pan J."/>
            <person name="Luo Z.H."/>
            <person name="Li M."/>
        </authorList>
    </citation>
    <scope>NUCLEOTIDE SEQUENCE [LARGE SCALE GENOMIC DNA]</scope>
    <source>
        <strain evidence="9">SpSt-966</strain>
    </source>
</reference>
<dbReference type="InterPro" id="IPR048395">
    <property type="entry name" value="Glyco_hydro_31_C"/>
</dbReference>
<evidence type="ECO:0000313" key="9">
    <source>
        <dbReference type="EMBL" id="HGE74816.1"/>
    </source>
</evidence>
<feature type="domain" description="Glycosyl hydrolase family 31 C-terminal" evidence="8">
    <location>
        <begin position="460"/>
        <end position="546"/>
    </location>
</feature>
<dbReference type="InterPro" id="IPR033403">
    <property type="entry name" value="DUF5110"/>
</dbReference>
<sequence>MGYVDKRGREMMMVNTDNPLHTPDLDPMYISIPFFILLSPKKPAIGFFINSTSYSFFKINDDTYTISVKDEGIEIYAIYGPKIDDVITHFTGMVGRMEMPPAWSIGYQQSRWSYSTDEEALDVARRMRKDSIPCDVLYLDIDYMDGYRVFTWGKNFPDPKKFVSEMKEIGFKVVTIVDPGVKIDENYAVYKSGKSIDAFVKDRYGKEFTGYVWPGKCSFPDFLRPDVREWWSTSHKVLFDAGVEGIWNDMNEPAIVWTDAQMDKVKNILGKGEINFQLLGEAKAVFAQEDHGDEIIHKDENGERWPHYKVRNIYAYLEAIATSRAFELYRPGKRPFLLTRAGFAGIQKYAAVWTGDNSSWWEHLEAEIAISIGLGLSGVSFTGTDVGGFGGNSNGELLARWTEMGVFFPFFRNHSAIGTVHQEPWAFGEKIEKIIKKYITLRYELFPHMYTAFHSAHENGVPIMRPLFFIDQDNPDLYSINDEFLFGDSLLIAPITKPNTMWRSVYIPKGRWIDMRNGKIYEEDHVYKIDAPLDEIPIFVKENSMIFRTDPMNYIFEKEKMTLYVDVYGQEGRGYLYEDDGETLEYKKGGYNLYEFAVGSDMKGYTLSFKAKHHGYAGRYEKITMNFINAPRKIANINLNGKKVNAYFDGNILKVEFEIKDAT</sequence>
<evidence type="ECO:0000259" key="6">
    <source>
        <dbReference type="Pfam" id="PF13802"/>
    </source>
</evidence>
<dbReference type="PANTHER" id="PTHR22762:SF166">
    <property type="entry name" value="ALPHA-GLUCOSIDASE"/>
    <property type="match status" value="1"/>
</dbReference>
<evidence type="ECO:0000256" key="4">
    <source>
        <dbReference type="RuleBase" id="RU361185"/>
    </source>
</evidence>
<dbReference type="SUPFAM" id="SSF51011">
    <property type="entry name" value="Glycosyl hydrolase domain"/>
    <property type="match status" value="1"/>
</dbReference>
<dbReference type="CDD" id="cd14752">
    <property type="entry name" value="GH31_N"/>
    <property type="match status" value="1"/>
</dbReference>
<dbReference type="SUPFAM" id="SSF51445">
    <property type="entry name" value="(Trans)glycosidases"/>
    <property type="match status" value="1"/>
</dbReference>
<evidence type="ECO:0000256" key="3">
    <source>
        <dbReference type="ARBA" id="ARBA00023295"/>
    </source>
</evidence>
<keyword evidence="2 4" id="KW-0378">Hydrolase</keyword>
<evidence type="ECO:0000259" key="7">
    <source>
        <dbReference type="Pfam" id="PF17137"/>
    </source>
</evidence>
<dbReference type="PROSITE" id="PS00129">
    <property type="entry name" value="GLYCOSYL_HYDROL_F31_1"/>
    <property type="match status" value="1"/>
</dbReference>
<dbReference type="PANTHER" id="PTHR22762">
    <property type="entry name" value="ALPHA-GLUCOSIDASE"/>
    <property type="match status" value="1"/>
</dbReference>
<dbReference type="SUPFAM" id="SSF74650">
    <property type="entry name" value="Galactose mutarotase-like"/>
    <property type="match status" value="1"/>
</dbReference>
<dbReference type="InterPro" id="IPR030458">
    <property type="entry name" value="Glyco_hydro_31_AS"/>
</dbReference>
<dbReference type="Pfam" id="PF21365">
    <property type="entry name" value="Glyco_hydro_31_3rd"/>
    <property type="match status" value="1"/>
</dbReference>
<dbReference type="InterPro" id="IPR025887">
    <property type="entry name" value="Glyco_hydro_31_N_dom"/>
</dbReference>
<dbReference type="GO" id="GO:0005975">
    <property type="term" value="P:carbohydrate metabolic process"/>
    <property type="evidence" value="ECO:0007669"/>
    <property type="project" value="InterPro"/>
</dbReference>
<dbReference type="Pfam" id="PF13802">
    <property type="entry name" value="Gal_mutarotas_2"/>
    <property type="match status" value="1"/>
</dbReference>
<dbReference type="Gene3D" id="2.60.40.1760">
    <property type="entry name" value="glycosyl hydrolase (family 31)"/>
    <property type="match status" value="1"/>
</dbReference>
<dbReference type="Pfam" id="PF01055">
    <property type="entry name" value="Glyco_hydro_31_2nd"/>
    <property type="match status" value="1"/>
</dbReference>
<feature type="domain" description="Glycoside hydrolase family 31 N-terminal" evidence="6">
    <location>
        <begin position="2"/>
        <end position="57"/>
    </location>
</feature>
<dbReference type="InterPro" id="IPR013780">
    <property type="entry name" value="Glyco_hydro_b"/>
</dbReference>
<name>A0A7V3RDV5_9BACT</name>
<dbReference type="Gene3D" id="3.20.20.80">
    <property type="entry name" value="Glycosidases"/>
    <property type="match status" value="1"/>
</dbReference>
<dbReference type="CDD" id="cd06604">
    <property type="entry name" value="GH31_glucosidase_II_MalA"/>
    <property type="match status" value="1"/>
</dbReference>
<feature type="domain" description="DUF5110" evidence="7">
    <location>
        <begin position="563"/>
        <end position="629"/>
    </location>
</feature>
<evidence type="ECO:0000259" key="8">
    <source>
        <dbReference type="Pfam" id="PF21365"/>
    </source>
</evidence>
<dbReference type="InterPro" id="IPR017853">
    <property type="entry name" value="GH"/>
</dbReference>
<dbReference type="InterPro" id="IPR011013">
    <property type="entry name" value="Gal_mutarotase_sf_dom"/>
</dbReference>
<organism evidence="9">
    <name type="scientific">Mesoaciditoga lauensis</name>
    <dbReference type="NCBI Taxonomy" id="1495039"/>
    <lineage>
        <taxon>Bacteria</taxon>
        <taxon>Thermotogati</taxon>
        <taxon>Thermotogota</taxon>
        <taxon>Thermotogae</taxon>
        <taxon>Mesoaciditogales</taxon>
        <taxon>Mesoaciditogaceae</taxon>
        <taxon>Mesoaciditoga</taxon>
    </lineage>
</organism>
<proteinExistence type="inferred from homology"/>
<evidence type="ECO:0000259" key="5">
    <source>
        <dbReference type="Pfam" id="PF01055"/>
    </source>
</evidence>
<feature type="domain" description="Glycoside hydrolase family 31 TIM barrel" evidence="5">
    <location>
        <begin position="98"/>
        <end position="452"/>
    </location>
</feature>
<comment type="similarity">
    <text evidence="1 4">Belongs to the glycosyl hydrolase 31 family.</text>
</comment>
<dbReference type="GO" id="GO:0004553">
    <property type="term" value="F:hydrolase activity, hydrolyzing O-glycosyl compounds"/>
    <property type="evidence" value="ECO:0007669"/>
    <property type="project" value="InterPro"/>
</dbReference>
<dbReference type="InterPro" id="IPR000322">
    <property type="entry name" value="Glyco_hydro_31_TIM"/>
</dbReference>
<gene>
    <name evidence="9" type="ORF">ENX73_01665</name>
</gene>
<comment type="caution">
    <text evidence="9">The sequence shown here is derived from an EMBL/GenBank/DDBJ whole genome shotgun (WGS) entry which is preliminary data.</text>
</comment>
<dbReference type="EMBL" id="DTPE01000073">
    <property type="protein sequence ID" value="HGE74816.1"/>
    <property type="molecule type" value="Genomic_DNA"/>
</dbReference>
<dbReference type="Gene3D" id="2.60.40.1180">
    <property type="entry name" value="Golgi alpha-mannosidase II"/>
    <property type="match status" value="2"/>
</dbReference>
<evidence type="ECO:0000256" key="2">
    <source>
        <dbReference type="ARBA" id="ARBA00022801"/>
    </source>
</evidence>
<keyword evidence="3 4" id="KW-0326">Glycosidase</keyword>
<dbReference type="Pfam" id="PF17137">
    <property type="entry name" value="DUF5110"/>
    <property type="match status" value="1"/>
</dbReference>
<evidence type="ECO:0000256" key="1">
    <source>
        <dbReference type="ARBA" id="ARBA00007806"/>
    </source>
</evidence>
<dbReference type="GO" id="GO:0030246">
    <property type="term" value="F:carbohydrate binding"/>
    <property type="evidence" value="ECO:0007669"/>
    <property type="project" value="InterPro"/>
</dbReference>
<protein>
    <submittedName>
        <fullName evidence="9">DUF5110 domain-containing protein</fullName>
    </submittedName>
</protein>
<accession>A0A7V3RDV5</accession>